<keyword evidence="1" id="KW-0732">Signal</keyword>
<reference evidence="2 3" key="1">
    <citation type="submission" date="2020-09" db="EMBL/GenBank/DDBJ databases">
        <title>Bacillus nautilus sp. nov., Chryseoglobus crepusculi sp. nov, and Psychrobacter noctis sp. nov., isolated from deep-sea sponges from the equatorial Atlantic.</title>
        <authorList>
            <person name="Stennett H.L."/>
            <person name="Williams S.E."/>
        </authorList>
    </citation>
    <scope>NUCLEOTIDE SEQUENCE [LARGE SCALE GENOMIC DNA]</scope>
    <source>
        <strain evidence="2 3">28M-24</strain>
    </source>
</reference>
<gene>
    <name evidence="2" type="ORF">IEG06_07715</name>
</gene>
<evidence type="ECO:0000313" key="2">
    <source>
        <dbReference type="EMBL" id="MBD3863336.1"/>
    </source>
</evidence>
<dbReference type="RefSeq" id="WP_191099657.1">
    <property type="nucleotide sequence ID" value="NZ_JACXXF010000003.1"/>
</dbReference>
<evidence type="ECO:0000256" key="1">
    <source>
        <dbReference type="SAM" id="SignalP"/>
    </source>
</evidence>
<keyword evidence="3" id="KW-1185">Reference proteome</keyword>
<protein>
    <submittedName>
        <fullName evidence="2">Uncharacterized protein</fullName>
    </submittedName>
</protein>
<dbReference type="Proteomes" id="UP000627521">
    <property type="component" value="Unassembled WGS sequence"/>
</dbReference>
<proteinExistence type="predicted"/>
<feature type="chain" id="PRO_5047170339" evidence="1">
    <location>
        <begin position="22"/>
        <end position="116"/>
    </location>
</feature>
<organism evidence="2 3">
    <name type="scientific">Olleya marilimosa</name>
    <dbReference type="NCBI Taxonomy" id="272164"/>
    <lineage>
        <taxon>Bacteria</taxon>
        <taxon>Pseudomonadati</taxon>
        <taxon>Bacteroidota</taxon>
        <taxon>Flavobacteriia</taxon>
        <taxon>Flavobacteriales</taxon>
        <taxon>Flavobacteriaceae</taxon>
    </lineage>
</organism>
<comment type="caution">
    <text evidence="2">The sequence shown here is derived from an EMBL/GenBank/DDBJ whole genome shotgun (WGS) entry which is preliminary data.</text>
</comment>
<feature type="signal peptide" evidence="1">
    <location>
        <begin position="1"/>
        <end position="21"/>
    </location>
</feature>
<sequence length="116" mass="12992">MKKAVLTLVFLCVCVVSFAQSQPQVGDVLEVNAPKGEHYNHIDFPRLNILVKRGKLASYKPVINHKVLIDSVFTKENKTYVVLKKKDGTKFFGLQTTVEADYQKALESGELTIVNP</sequence>
<accession>A0ABR8LUG0</accession>
<evidence type="ECO:0000313" key="3">
    <source>
        <dbReference type="Proteomes" id="UP000627521"/>
    </source>
</evidence>
<name>A0ABR8LUG0_9FLAO</name>
<dbReference type="EMBL" id="JACXXH010000003">
    <property type="protein sequence ID" value="MBD3863336.1"/>
    <property type="molecule type" value="Genomic_DNA"/>
</dbReference>